<evidence type="ECO:0000313" key="1">
    <source>
        <dbReference type="EMBL" id="CAD6272583.1"/>
    </source>
</evidence>
<proteinExistence type="predicted"/>
<dbReference type="Proteomes" id="UP000604825">
    <property type="component" value="Unassembled WGS sequence"/>
</dbReference>
<protein>
    <submittedName>
        <fullName evidence="1">Uncharacterized protein</fullName>
    </submittedName>
</protein>
<reference evidence="1" key="1">
    <citation type="submission" date="2020-10" db="EMBL/GenBank/DDBJ databases">
        <authorList>
            <person name="Han B."/>
            <person name="Lu T."/>
            <person name="Zhao Q."/>
            <person name="Huang X."/>
            <person name="Zhao Y."/>
        </authorList>
    </citation>
    <scope>NUCLEOTIDE SEQUENCE</scope>
</reference>
<organism evidence="1 2">
    <name type="scientific">Miscanthus lutarioriparius</name>
    <dbReference type="NCBI Taxonomy" id="422564"/>
    <lineage>
        <taxon>Eukaryota</taxon>
        <taxon>Viridiplantae</taxon>
        <taxon>Streptophyta</taxon>
        <taxon>Embryophyta</taxon>
        <taxon>Tracheophyta</taxon>
        <taxon>Spermatophyta</taxon>
        <taxon>Magnoliopsida</taxon>
        <taxon>Liliopsida</taxon>
        <taxon>Poales</taxon>
        <taxon>Poaceae</taxon>
        <taxon>PACMAD clade</taxon>
        <taxon>Panicoideae</taxon>
        <taxon>Andropogonodae</taxon>
        <taxon>Andropogoneae</taxon>
        <taxon>Saccharinae</taxon>
        <taxon>Miscanthus</taxon>
    </lineage>
</organism>
<gene>
    <name evidence="1" type="ORF">NCGR_LOCUS55857</name>
</gene>
<accession>A0A811RRL9</accession>
<comment type="caution">
    <text evidence="1">The sequence shown here is derived from an EMBL/GenBank/DDBJ whole genome shotgun (WGS) entry which is preliminary data.</text>
</comment>
<dbReference type="AlphaFoldDB" id="A0A811RRL9"/>
<sequence length="236" mass="25095">MQLKTLLYGCGHNVCLRAASSLGDDDSGKNSEVANTDWIYLLDPSQGNAGGAPADATADGGIQISVNEAESEVAAEVSDAAPKKVVPDVTAPVVQSPANMLPVLVVEKPKLQSIIIKDTPAVTVAHGLFPAAPSAPPQDLALPIIRKVLNFLSKTPRSCPFASLTLLNIDFDTVIPPYFNDPLILAHLALLLPPQIMELAEGLNNLLDEEDDLFEIIAEEFTPTQEEGHQSQGTDR</sequence>
<evidence type="ECO:0000313" key="2">
    <source>
        <dbReference type="Proteomes" id="UP000604825"/>
    </source>
</evidence>
<dbReference type="EMBL" id="CAJGYO010000016">
    <property type="protein sequence ID" value="CAD6272583.1"/>
    <property type="molecule type" value="Genomic_DNA"/>
</dbReference>
<keyword evidence="2" id="KW-1185">Reference proteome</keyword>
<name>A0A811RRL9_9POAL</name>